<sequence length="102" mass="11760">MTQEEAIKLGESKWWEGQTNKEIIDFQLYEERLCLPFGVYHKAVEACLQRPVYTHEFADTEALKRELEGKEAAPQSPLESLQRVAPHLAGKIMMFNPNDPKD</sequence>
<reference evidence="2" key="1">
    <citation type="journal article" date="2014" name="Front. Microbiol.">
        <title>High frequency of phylogenetically diverse reductive dehalogenase-homologous genes in deep subseafloor sedimentary metagenomes.</title>
        <authorList>
            <person name="Kawai M."/>
            <person name="Futagami T."/>
            <person name="Toyoda A."/>
            <person name="Takaki Y."/>
            <person name="Nishi S."/>
            <person name="Hori S."/>
            <person name="Arai W."/>
            <person name="Tsubouchi T."/>
            <person name="Morono Y."/>
            <person name="Uchiyama I."/>
            <person name="Ito T."/>
            <person name="Fujiyama A."/>
            <person name="Inagaki F."/>
            <person name="Takami H."/>
        </authorList>
    </citation>
    <scope>NUCLEOTIDE SEQUENCE</scope>
    <source>
        <strain evidence="2">Expedition CK06-06</strain>
    </source>
</reference>
<proteinExistence type="predicted"/>
<feature type="domain" description="DUF7736" evidence="1">
    <location>
        <begin position="26"/>
        <end position="60"/>
    </location>
</feature>
<dbReference type="Pfam" id="PF24875">
    <property type="entry name" value="DUF7736"/>
    <property type="match status" value="1"/>
</dbReference>
<organism evidence="2">
    <name type="scientific">marine sediment metagenome</name>
    <dbReference type="NCBI Taxonomy" id="412755"/>
    <lineage>
        <taxon>unclassified sequences</taxon>
        <taxon>metagenomes</taxon>
        <taxon>ecological metagenomes</taxon>
    </lineage>
</organism>
<name>X0S1K2_9ZZZZ</name>
<dbReference type="InterPro" id="IPR056638">
    <property type="entry name" value="DUF7736"/>
</dbReference>
<gene>
    <name evidence="2" type="ORF">S01H1_13322</name>
</gene>
<dbReference type="EMBL" id="BARS01006874">
    <property type="protein sequence ID" value="GAF74934.1"/>
    <property type="molecule type" value="Genomic_DNA"/>
</dbReference>
<evidence type="ECO:0000259" key="1">
    <source>
        <dbReference type="Pfam" id="PF24875"/>
    </source>
</evidence>
<dbReference type="AlphaFoldDB" id="X0S1K2"/>
<comment type="caution">
    <text evidence="2">The sequence shown here is derived from an EMBL/GenBank/DDBJ whole genome shotgun (WGS) entry which is preliminary data.</text>
</comment>
<accession>X0S1K2</accession>
<evidence type="ECO:0000313" key="2">
    <source>
        <dbReference type="EMBL" id="GAF74934.1"/>
    </source>
</evidence>
<protein>
    <recommendedName>
        <fullName evidence="1">DUF7736 domain-containing protein</fullName>
    </recommendedName>
</protein>